<keyword evidence="8" id="KW-1185">Reference proteome</keyword>
<dbReference type="InterPro" id="IPR050810">
    <property type="entry name" value="Bact_Secretion_Sys_Channel"/>
</dbReference>
<evidence type="ECO:0000256" key="1">
    <source>
        <dbReference type="ARBA" id="ARBA00004370"/>
    </source>
</evidence>
<dbReference type="GO" id="GO:0015627">
    <property type="term" value="C:type II protein secretion system complex"/>
    <property type="evidence" value="ECO:0007669"/>
    <property type="project" value="TreeGrafter"/>
</dbReference>
<keyword evidence="2 5" id="KW-0732">Signal</keyword>
<reference evidence="7 8" key="1">
    <citation type="submission" date="2020-06" db="EMBL/GenBank/DDBJ databases">
        <title>The endosymbiont of the kinetoplastid Bodo saltans is a Paracaedibacter-like alpha-proteobacterium possessing a putative toxin-antitoxin system.</title>
        <authorList>
            <person name="Midha S."/>
            <person name="Rigden D.J."/>
            <person name="Siozios S."/>
            <person name="Hurst G.D.D."/>
            <person name="Jackson A.P."/>
        </authorList>
    </citation>
    <scope>NUCLEOTIDE SEQUENCE [LARGE SCALE GENOMIC DNA]</scope>
    <source>
        <strain evidence="7">Lake Konstanz</strain>
    </source>
</reference>
<protein>
    <submittedName>
        <fullName evidence="7">Type II secretion system protein D</fullName>
    </submittedName>
</protein>
<gene>
    <name evidence="7" type="primary">xcpQ</name>
    <name evidence="7" type="ORF">CPBP_00884</name>
</gene>
<feature type="chain" id="PRO_5032708611" evidence="5">
    <location>
        <begin position="21"/>
        <end position="533"/>
    </location>
</feature>
<dbReference type="PROSITE" id="PS51257">
    <property type="entry name" value="PROKAR_LIPOPROTEIN"/>
    <property type="match status" value="1"/>
</dbReference>
<evidence type="ECO:0000313" key="8">
    <source>
        <dbReference type="Proteomes" id="UP000594001"/>
    </source>
</evidence>
<feature type="signal peptide" evidence="5">
    <location>
        <begin position="1"/>
        <end position="20"/>
    </location>
</feature>
<name>A0A7L9RU38_9PROT</name>
<organism evidence="7 8">
    <name type="scientific">Candidatus Bodocaedibacter vickermanii</name>
    <dbReference type="NCBI Taxonomy" id="2741701"/>
    <lineage>
        <taxon>Bacteria</taxon>
        <taxon>Pseudomonadati</taxon>
        <taxon>Pseudomonadota</taxon>
        <taxon>Alphaproteobacteria</taxon>
        <taxon>Holosporales</taxon>
        <taxon>Candidatus Paracaedibacteraceae</taxon>
        <taxon>Candidatus Bodocaedibacter</taxon>
    </lineage>
</organism>
<dbReference type="AlphaFoldDB" id="A0A7L9RU38"/>
<evidence type="ECO:0000256" key="3">
    <source>
        <dbReference type="ARBA" id="ARBA00023136"/>
    </source>
</evidence>
<dbReference type="Proteomes" id="UP000594001">
    <property type="component" value="Chromosome"/>
</dbReference>
<evidence type="ECO:0000313" key="7">
    <source>
        <dbReference type="EMBL" id="QOL20104.1"/>
    </source>
</evidence>
<keyword evidence="3" id="KW-0472">Membrane</keyword>
<dbReference type="GO" id="GO:0016020">
    <property type="term" value="C:membrane"/>
    <property type="evidence" value="ECO:0007669"/>
    <property type="project" value="UniProtKB-SubCell"/>
</dbReference>
<dbReference type="RefSeq" id="WP_350331659.1">
    <property type="nucleotide sequence ID" value="NZ_CP054719.1"/>
</dbReference>
<accession>A0A7L9RU38</accession>
<proteinExistence type="inferred from homology"/>
<dbReference type="PANTHER" id="PTHR30332:SF24">
    <property type="entry name" value="SECRETIN GSPD-RELATED"/>
    <property type="match status" value="1"/>
</dbReference>
<comment type="similarity">
    <text evidence="4">Belongs to the bacterial secretin family.</text>
</comment>
<dbReference type="GO" id="GO:0009306">
    <property type="term" value="P:protein secretion"/>
    <property type="evidence" value="ECO:0007669"/>
    <property type="project" value="InterPro"/>
</dbReference>
<evidence type="ECO:0000259" key="6">
    <source>
        <dbReference type="Pfam" id="PF00263"/>
    </source>
</evidence>
<sequence>MLQRCLILSLLLVLVASCSRYPFPNEHDPYNGKTRQEYEDLLSKPEPTVKKPKKIKVTPTPDVEPTLHPNFNKKISVHISDEVSLKDVLTTTAKQVGIDIEMASSPEKGISLNAKNVPFIDIIKRISSLIKWRYHIDGTCLRLEPDVPFLKNYNVQFLSLRRESKDNVSVATKLLNSDSGISLNNGSESAIQSSMTNDFWEELTTSLNIFLLDEPAQGGKPPFAIHKQGGILSIYATTTKHAMIDDYLKKLRKVASAQVLIEAKVVEVTLKNEYRSGINWSALKDLAGVQGTIKGLYGGAENATEGLILKAEKDQMSGILNLMDRFGTTRTLSSPRLTVMNNQPAILKVVENQVYFNIKYDTYYPNTRKQSGAQEPFTNVQSQIQTVPIGLILTVQPSIDLETGEIIMALRPTISSCAGYALDPAVELAALKLGQNLQSRIPVIKIDEVNSVLRLGSEMVILGGMMQEVVRNKQQGFPGMMDNPLSGLFSNKEDDREVKELVIFLRAVTLDDEPEITAADQRLLDKYTTDPRP</sequence>
<dbReference type="PANTHER" id="PTHR30332">
    <property type="entry name" value="PROBABLE GENERAL SECRETION PATHWAY PROTEIN D"/>
    <property type="match status" value="1"/>
</dbReference>
<evidence type="ECO:0000256" key="5">
    <source>
        <dbReference type="SAM" id="SignalP"/>
    </source>
</evidence>
<dbReference type="EMBL" id="CP054719">
    <property type="protein sequence ID" value="QOL20104.1"/>
    <property type="molecule type" value="Genomic_DNA"/>
</dbReference>
<dbReference type="KEGG" id="pbal:CPBP_00884"/>
<evidence type="ECO:0000256" key="2">
    <source>
        <dbReference type="ARBA" id="ARBA00022729"/>
    </source>
</evidence>
<dbReference type="InterPro" id="IPR004846">
    <property type="entry name" value="T2SS/T3SS_dom"/>
</dbReference>
<comment type="subcellular location">
    <subcellularLocation>
        <location evidence="1">Membrane</location>
    </subcellularLocation>
</comment>
<evidence type="ECO:0000256" key="4">
    <source>
        <dbReference type="RuleBase" id="RU004003"/>
    </source>
</evidence>
<dbReference type="Pfam" id="PF00263">
    <property type="entry name" value="Secretin"/>
    <property type="match status" value="1"/>
</dbReference>
<feature type="domain" description="Type II/III secretion system secretin-like" evidence="6">
    <location>
        <begin position="325"/>
        <end position="507"/>
    </location>
</feature>